<evidence type="ECO:0000256" key="7">
    <source>
        <dbReference type="ARBA" id="ARBA00022723"/>
    </source>
</evidence>
<keyword evidence="10 13" id="KW-0408">Iron</keyword>
<accession>A0AAW0GV79</accession>
<comment type="subcellular location">
    <subcellularLocation>
        <location evidence="2">Membrane</location>
    </subcellularLocation>
</comment>
<evidence type="ECO:0000256" key="6">
    <source>
        <dbReference type="ARBA" id="ARBA00022692"/>
    </source>
</evidence>
<comment type="caution">
    <text evidence="16">The sequence shown here is derived from an EMBL/GenBank/DDBJ whole genome shotgun (WGS) entry which is preliminary data.</text>
</comment>
<evidence type="ECO:0000256" key="2">
    <source>
        <dbReference type="ARBA" id="ARBA00004370"/>
    </source>
</evidence>
<keyword evidence="6" id="KW-0812">Transmembrane</keyword>
<evidence type="ECO:0000256" key="8">
    <source>
        <dbReference type="ARBA" id="ARBA00022989"/>
    </source>
</evidence>
<dbReference type="InterPro" id="IPR017972">
    <property type="entry name" value="Cyt_P450_CS"/>
</dbReference>
<dbReference type="PRINTS" id="PR00385">
    <property type="entry name" value="P450"/>
</dbReference>
<keyword evidence="17" id="KW-1185">Reference proteome</keyword>
<keyword evidence="9 14" id="KW-0560">Oxidoreductase</keyword>
<keyword evidence="7 13" id="KW-0479">Metal-binding</keyword>
<evidence type="ECO:0000256" key="10">
    <source>
        <dbReference type="ARBA" id="ARBA00023004"/>
    </source>
</evidence>
<keyword evidence="12" id="KW-0472">Membrane</keyword>
<evidence type="ECO:0000256" key="1">
    <source>
        <dbReference type="ARBA" id="ARBA00001971"/>
    </source>
</evidence>
<dbReference type="GO" id="GO:0005506">
    <property type="term" value="F:iron ion binding"/>
    <property type="evidence" value="ECO:0007669"/>
    <property type="project" value="InterPro"/>
</dbReference>
<dbReference type="PROSITE" id="PS00086">
    <property type="entry name" value="CYTOCHROME_P450"/>
    <property type="match status" value="1"/>
</dbReference>
<comment type="pathway">
    <text evidence="3">Secondary metabolite biosynthesis.</text>
</comment>
<dbReference type="GO" id="GO:0016020">
    <property type="term" value="C:membrane"/>
    <property type="evidence" value="ECO:0007669"/>
    <property type="project" value="UniProtKB-SubCell"/>
</dbReference>
<organism evidence="16 17">
    <name type="scientific">Cerrena zonata</name>
    <dbReference type="NCBI Taxonomy" id="2478898"/>
    <lineage>
        <taxon>Eukaryota</taxon>
        <taxon>Fungi</taxon>
        <taxon>Dikarya</taxon>
        <taxon>Basidiomycota</taxon>
        <taxon>Agaricomycotina</taxon>
        <taxon>Agaricomycetes</taxon>
        <taxon>Polyporales</taxon>
        <taxon>Cerrenaceae</taxon>
        <taxon>Cerrena</taxon>
    </lineage>
</organism>
<dbReference type="AlphaFoldDB" id="A0AAW0GV79"/>
<keyword evidence="11 14" id="KW-0503">Monooxygenase</keyword>
<evidence type="ECO:0000256" key="14">
    <source>
        <dbReference type="RuleBase" id="RU000461"/>
    </source>
</evidence>
<dbReference type="Gene3D" id="1.10.630.10">
    <property type="entry name" value="Cytochrome P450"/>
    <property type="match status" value="1"/>
</dbReference>
<name>A0AAW0GV79_9APHY</name>
<reference evidence="16 17" key="1">
    <citation type="submission" date="2022-09" db="EMBL/GenBank/DDBJ databases">
        <authorList>
            <person name="Palmer J.M."/>
        </authorList>
    </citation>
    <scope>NUCLEOTIDE SEQUENCE [LARGE SCALE GENOMIC DNA]</scope>
    <source>
        <strain evidence="16 17">DSM 7382</strain>
    </source>
</reference>
<feature type="chain" id="PRO_5043440960" description="Cytochrome P450" evidence="15">
    <location>
        <begin position="26"/>
        <end position="526"/>
    </location>
</feature>
<dbReference type="InterPro" id="IPR036396">
    <property type="entry name" value="Cyt_P450_sf"/>
</dbReference>
<dbReference type="Proteomes" id="UP001385951">
    <property type="component" value="Unassembled WGS sequence"/>
</dbReference>
<dbReference type="SUPFAM" id="SSF48264">
    <property type="entry name" value="Cytochrome P450"/>
    <property type="match status" value="1"/>
</dbReference>
<dbReference type="GO" id="GO:0020037">
    <property type="term" value="F:heme binding"/>
    <property type="evidence" value="ECO:0007669"/>
    <property type="project" value="InterPro"/>
</dbReference>
<evidence type="ECO:0000256" key="15">
    <source>
        <dbReference type="SAM" id="SignalP"/>
    </source>
</evidence>
<evidence type="ECO:0000256" key="5">
    <source>
        <dbReference type="ARBA" id="ARBA00022617"/>
    </source>
</evidence>
<dbReference type="GO" id="GO:0004497">
    <property type="term" value="F:monooxygenase activity"/>
    <property type="evidence" value="ECO:0007669"/>
    <property type="project" value="UniProtKB-KW"/>
</dbReference>
<evidence type="ECO:0000256" key="3">
    <source>
        <dbReference type="ARBA" id="ARBA00005179"/>
    </source>
</evidence>
<dbReference type="PRINTS" id="PR00463">
    <property type="entry name" value="EP450I"/>
</dbReference>
<evidence type="ECO:0000313" key="17">
    <source>
        <dbReference type="Proteomes" id="UP001385951"/>
    </source>
</evidence>
<comment type="cofactor">
    <cofactor evidence="1 13">
        <name>heme</name>
        <dbReference type="ChEBI" id="CHEBI:30413"/>
    </cofactor>
</comment>
<dbReference type="CDD" id="cd11065">
    <property type="entry name" value="CYP64-like"/>
    <property type="match status" value="1"/>
</dbReference>
<dbReference type="InterPro" id="IPR001128">
    <property type="entry name" value="Cyt_P450"/>
</dbReference>
<evidence type="ECO:0008006" key="18">
    <source>
        <dbReference type="Google" id="ProtNLM"/>
    </source>
</evidence>
<dbReference type="GO" id="GO:0016705">
    <property type="term" value="F:oxidoreductase activity, acting on paired donors, with incorporation or reduction of molecular oxygen"/>
    <property type="evidence" value="ECO:0007669"/>
    <property type="project" value="InterPro"/>
</dbReference>
<dbReference type="Pfam" id="PF00067">
    <property type="entry name" value="p450"/>
    <property type="match status" value="1"/>
</dbReference>
<keyword evidence="8" id="KW-1133">Transmembrane helix</keyword>
<feature type="binding site" description="axial binding residue" evidence="13">
    <location>
        <position position="438"/>
    </location>
    <ligand>
        <name>heme</name>
        <dbReference type="ChEBI" id="CHEBI:30413"/>
    </ligand>
    <ligandPart>
        <name>Fe</name>
        <dbReference type="ChEBI" id="CHEBI:18248"/>
    </ligandPart>
</feature>
<evidence type="ECO:0000256" key="12">
    <source>
        <dbReference type="ARBA" id="ARBA00023136"/>
    </source>
</evidence>
<sequence>MSLLSVTVLLALVFWLINRIRKIGSRDPRLPPGPPTLPFIGNLHLFPTTHAHIKFTEWAHVYGDIYSIKIGPQTAVVISSPKMSRECFEINSATTSSRPESQVTDIIFQGNELVLSKYGPHWKNMRRAAHRLLNKDACASHLPLQHAESSLLMYNILEDPQNVYNHIRRYAISLALSVTFGIHCPTFNDSMVTELFDLNRELDKLVKSGGHPPVEIFPFLGYIPEQLSSWKKTCKNLHAKQHRYFFDLVERCLNRMKSGKLNGSFMEYLLENEAEYDFDREKTCYLGLSFITAGADTTASYLQFFVLCMLENPEVLVRAQREIDEVIGPNRTPELEDKERLPYIRAIINEVHRYRPIAPTSVPHAATADTTVKGYLIPKGSMVIMNTWGIGRDTELFDEPDKFWPDRYITSEFGIKPGADTTGFKDTVFAFGGGRRICPGNHLASNSIALNVMNLLWAFDFDLPKDPNTGLPVPLDTNDTTDDMLLTPKPFICDIRPRSIAKSEQIRKQLETVQPVLEQFEKSSQK</sequence>
<evidence type="ECO:0000256" key="13">
    <source>
        <dbReference type="PIRSR" id="PIRSR602401-1"/>
    </source>
</evidence>
<dbReference type="InterPro" id="IPR050364">
    <property type="entry name" value="Cytochrome_P450_fung"/>
</dbReference>
<evidence type="ECO:0000256" key="9">
    <source>
        <dbReference type="ARBA" id="ARBA00023002"/>
    </source>
</evidence>
<dbReference type="PANTHER" id="PTHR46300:SF11">
    <property type="entry name" value="OXIDOREDUCTASE, PUTATIVE-RELATED"/>
    <property type="match status" value="1"/>
</dbReference>
<dbReference type="InterPro" id="IPR002401">
    <property type="entry name" value="Cyt_P450_E_grp-I"/>
</dbReference>
<comment type="similarity">
    <text evidence="4 14">Belongs to the cytochrome P450 family.</text>
</comment>
<evidence type="ECO:0000256" key="11">
    <source>
        <dbReference type="ARBA" id="ARBA00023033"/>
    </source>
</evidence>
<evidence type="ECO:0000256" key="4">
    <source>
        <dbReference type="ARBA" id="ARBA00010617"/>
    </source>
</evidence>
<protein>
    <recommendedName>
        <fullName evidence="18">Cytochrome P450</fullName>
    </recommendedName>
</protein>
<dbReference type="EMBL" id="JASBNA010000001">
    <property type="protein sequence ID" value="KAK7696032.1"/>
    <property type="molecule type" value="Genomic_DNA"/>
</dbReference>
<keyword evidence="15" id="KW-0732">Signal</keyword>
<evidence type="ECO:0000313" key="16">
    <source>
        <dbReference type="EMBL" id="KAK7696032.1"/>
    </source>
</evidence>
<keyword evidence="5 13" id="KW-0349">Heme</keyword>
<dbReference type="PANTHER" id="PTHR46300">
    <property type="entry name" value="P450, PUTATIVE (EUROFUNG)-RELATED-RELATED"/>
    <property type="match status" value="1"/>
</dbReference>
<gene>
    <name evidence="16" type="ORF">QCA50_000673</name>
</gene>
<feature type="signal peptide" evidence="15">
    <location>
        <begin position="1"/>
        <end position="25"/>
    </location>
</feature>
<proteinExistence type="inferred from homology"/>